<evidence type="ECO:0000313" key="3">
    <source>
        <dbReference type="Proteomes" id="UP000722485"/>
    </source>
</evidence>
<accession>A0A9P5GUW9</accession>
<protein>
    <submittedName>
        <fullName evidence="2">Uncharacterized protein</fullName>
    </submittedName>
</protein>
<evidence type="ECO:0000313" key="2">
    <source>
        <dbReference type="EMBL" id="KAF7537899.1"/>
    </source>
</evidence>
<dbReference type="Proteomes" id="UP000722485">
    <property type="component" value="Unassembled WGS sequence"/>
</dbReference>
<reference evidence="2" key="1">
    <citation type="submission" date="2020-03" db="EMBL/GenBank/DDBJ databases">
        <title>Draft Genome Sequence of Cylindrodendrum hubeiense.</title>
        <authorList>
            <person name="Buettner E."/>
            <person name="Kellner H."/>
        </authorList>
    </citation>
    <scope>NUCLEOTIDE SEQUENCE</scope>
    <source>
        <strain evidence="2">IHI 201604</strain>
    </source>
</reference>
<dbReference type="AlphaFoldDB" id="A0A9P5GUW9"/>
<evidence type="ECO:0000256" key="1">
    <source>
        <dbReference type="SAM" id="MobiDB-lite"/>
    </source>
</evidence>
<keyword evidence="3" id="KW-1185">Reference proteome</keyword>
<organism evidence="2 3">
    <name type="scientific">Cylindrodendrum hubeiense</name>
    <dbReference type="NCBI Taxonomy" id="595255"/>
    <lineage>
        <taxon>Eukaryota</taxon>
        <taxon>Fungi</taxon>
        <taxon>Dikarya</taxon>
        <taxon>Ascomycota</taxon>
        <taxon>Pezizomycotina</taxon>
        <taxon>Sordariomycetes</taxon>
        <taxon>Hypocreomycetidae</taxon>
        <taxon>Hypocreales</taxon>
        <taxon>Nectriaceae</taxon>
        <taxon>Cylindrodendrum</taxon>
    </lineage>
</organism>
<sequence>MATNWATNCTPTAAGVAQAALLDGSQSSGGGVSSVRGTSPPDDRAADGIPTSVGMPSPAGLAGILAQ</sequence>
<comment type="caution">
    <text evidence="2">The sequence shown here is derived from an EMBL/GenBank/DDBJ whole genome shotgun (WGS) entry which is preliminary data.</text>
</comment>
<proteinExistence type="predicted"/>
<feature type="region of interest" description="Disordered" evidence="1">
    <location>
        <begin position="24"/>
        <end position="67"/>
    </location>
</feature>
<dbReference type="EMBL" id="JAANBB010000617">
    <property type="protein sequence ID" value="KAF7537899.1"/>
    <property type="molecule type" value="Genomic_DNA"/>
</dbReference>
<gene>
    <name evidence="2" type="ORF">G7Z17_g12758</name>
</gene>
<name>A0A9P5GUW9_9HYPO</name>